<proteinExistence type="predicted"/>
<organism evidence="1 2">
    <name type="scientific">Naganishia adeliensis</name>
    <dbReference type="NCBI Taxonomy" id="92952"/>
    <lineage>
        <taxon>Eukaryota</taxon>
        <taxon>Fungi</taxon>
        <taxon>Dikarya</taxon>
        <taxon>Basidiomycota</taxon>
        <taxon>Agaricomycotina</taxon>
        <taxon>Tremellomycetes</taxon>
        <taxon>Filobasidiales</taxon>
        <taxon>Filobasidiaceae</taxon>
        <taxon>Naganishia</taxon>
    </lineage>
</organism>
<protein>
    <submittedName>
        <fullName evidence="1">Uncharacterized protein</fullName>
    </submittedName>
</protein>
<keyword evidence="2" id="KW-1185">Reference proteome</keyword>
<reference evidence="1" key="1">
    <citation type="submission" date="2023-04" db="EMBL/GenBank/DDBJ databases">
        <title>Draft Genome sequencing of Naganishia species isolated from polar environments using Oxford Nanopore Technology.</title>
        <authorList>
            <person name="Leo P."/>
            <person name="Venkateswaran K."/>
        </authorList>
    </citation>
    <scope>NUCLEOTIDE SEQUENCE</scope>
    <source>
        <strain evidence="1">MNA-CCFEE 5262</strain>
    </source>
</reference>
<evidence type="ECO:0000313" key="1">
    <source>
        <dbReference type="EMBL" id="KAJ9097400.1"/>
    </source>
</evidence>
<accession>A0ACC2VE72</accession>
<evidence type="ECO:0000313" key="2">
    <source>
        <dbReference type="Proteomes" id="UP001230649"/>
    </source>
</evidence>
<dbReference type="Proteomes" id="UP001230649">
    <property type="component" value="Unassembled WGS sequence"/>
</dbReference>
<dbReference type="EMBL" id="JASBWS010000104">
    <property type="protein sequence ID" value="KAJ9097400.1"/>
    <property type="molecule type" value="Genomic_DNA"/>
</dbReference>
<sequence length="77" mass="8436">MAPRVLGYIEGTLNDNHVVGNITTLVIPIVVWMFLSAKVTVSFGMWNEEEIVDKQGEGIGKVRRSLTGSEESCIDAL</sequence>
<comment type="caution">
    <text evidence="1">The sequence shown here is derived from an EMBL/GenBank/DDBJ whole genome shotgun (WGS) entry which is preliminary data.</text>
</comment>
<gene>
    <name evidence="1" type="ORF">QFC20_006224</name>
</gene>
<name>A0ACC2VE72_9TREE</name>